<dbReference type="InterPro" id="IPR036249">
    <property type="entry name" value="Thioredoxin-like_sf"/>
</dbReference>
<dbReference type="InterPro" id="IPR013766">
    <property type="entry name" value="Thioredoxin_domain"/>
</dbReference>
<gene>
    <name evidence="3" type="ORF">N866_05325</name>
</gene>
<keyword evidence="1" id="KW-1133">Transmembrane helix</keyword>
<dbReference type="GO" id="GO:0016491">
    <property type="term" value="F:oxidoreductase activity"/>
    <property type="evidence" value="ECO:0007669"/>
    <property type="project" value="InterPro"/>
</dbReference>
<feature type="domain" description="Thioredoxin" evidence="2">
    <location>
        <begin position="62"/>
        <end position="208"/>
    </location>
</feature>
<dbReference type="Pfam" id="PF00578">
    <property type="entry name" value="AhpC-TSA"/>
    <property type="match status" value="1"/>
</dbReference>
<comment type="caution">
    <text evidence="3">The sequence shown here is derived from an EMBL/GenBank/DDBJ whole genome shotgun (WGS) entry which is preliminary data.</text>
</comment>
<protein>
    <submittedName>
        <fullName evidence="3">Redoxin</fullName>
    </submittedName>
</protein>
<organism evidence="3 4">
    <name type="scientific">Actinotalea ferrariae CF5-4</name>
    <dbReference type="NCBI Taxonomy" id="948458"/>
    <lineage>
        <taxon>Bacteria</taxon>
        <taxon>Bacillati</taxon>
        <taxon>Actinomycetota</taxon>
        <taxon>Actinomycetes</taxon>
        <taxon>Micrococcales</taxon>
        <taxon>Cellulomonadaceae</taxon>
        <taxon>Actinotalea</taxon>
    </lineage>
</organism>
<proteinExistence type="predicted"/>
<dbReference type="Gene3D" id="3.40.30.10">
    <property type="entry name" value="Glutaredoxin"/>
    <property type="match status" value="1"/>
</dbReference>
<dbReference type="OrthoDB" id="9151585at2"/>
<dbReference type="PROSITE" id="PS51352">
    <property type="entry name" value="THIOREDOXIN_2"/>
    <property type="match status" value="1"/>
</dbReference>
<dbReference type="InterPro" id="IPR000866">
    <property type="entry name" value="AhpC/TSA"/>
</dbReference>
<keyword evidence="4" id="KW-1185">Reference proteome</keyword>
<keyword evidence="1" id="KW-0472">Membrane</keyword>
<dbReference type="GO" id="GO:0016209">
    <property type="term" value="F:antioxidant activity"/>
    <property type="evidence" value="ECO:0007669"/>
    <property type="project" value="InterPro"/>
</dbReference>
<accession>A0A021VUM7</accession>
<evidence type="ECO:0000313" key="4">
    <source>
        <dbReference type="Proteomes" id="UP000019753"/>
    </source>
</evidence>
<dbReference type="AlphaFoldDB" id="A0A021VUM7"/>
<sequence length="208" mass="22545">MTSGTATRRLAERQQMLDEIRHAQEAVVKRRHRISLAAWGVALLIVVTLVAAALISSRPVMSSEARVAPDFTLPTSSGQTVTLSSLRGSPVVLYFNEGAGCDSCLMQMAEIEKDPAFAEAGITVLPIVMNTAEQINTERARLGVTADFLLDDGTVSEEYGTLGTGMHEGLPGHGFILIDAEGVQQWYGNYPSMWLAPQDLLKEVQSRL</sequence>
<evidence type="ECO:0000313" key="3">
    <source>
        <dbReference type="EMBL" id="EYR62787.1"/>
    </source>
</evidence>
<keyword evidence="1" id="KW-0812">Transmembrane</keyword>
<dbReference type="Proteomes" id="UP000019753">
    <property type="component" value="Unassembled WGS sequence"/>
</dbReference>
<reference evidence="3 4" key="1">
    <citation type="submission" date="2014-01" db="EMBL/GenBank/DDBJ databases">
        <title>Actinotalea ferrariae CF5-4.</title>
        <authorList>
            <person name="Chen F."/>
            <person name="Li Y."/>
            <person name="Wang G."/>
        </authorList>
    </citation>
    <scope>NUCLEOTIDE SEQUENCE [LARGE SCALE GENOMIC DNA]</scope>
    <source>
        <strain evidence="3 4">CF5-4</strain>
    </source>
</reference>
<evidence type="ECO:0000259" key="2">
    <source>
        <dbReference type="PROSITE" id="PS51352"/>
    </source>
</evidence>
<dbReference type="SUPFAM" id="SSF52833">
    <property type="entry name" value="Thioredoxin-like"/>
    <property type="match status" value="1"/>
</dbReference>
<feature type="transmembrane region" description="Helical" evidence="1">
    <location>
        <begin position="36"/>
        <end position="55"/>
    </location>
</feature>
<dbReference type="EMBL" id="AXCW01000170">
    <property type="protein sequence ID" value="EYR62787.1"/>
    <property type="molecule type" value="Genomic_DNA"/>
</dbReference>
<evidence type="ECO:0000256" key="1">
    <source>
        <dbReference type="SAM" id="Phobius"/>
    </source>
</evidence>
<name>A0A021VUM7_9CELL</name>